<evidence type="ECO:0000259" key="1">
    <source>
        <dbReference type="SMART" id="SM00382"/>
    </source>
</evidence>
<dbReference type="Gene3D" id="3.40.50.300">
    <property type="entry name" value="P-loop containing nucleotide triphosphate hydrolases"/>
    <property type="match status" value="1"/>
</dbReference>
<evidence type="ECO:0000313" key="3">
    <source>
        <dbReference type="Proteomes" id="UP000325743"/>
    </source>
</evidence>
<evidence type="ECO:0000313" key="2">
    <source>
        <dbReference type="EMBL" id="QEZ45695.1"/>
    </source>
</evidence>
<organism evidence="2 3">
    <name type="scientific">Cupriavidus oxalaticus</name>
    <dbReference type="NCBI Taxonomy" id="96344"/>
    <lineage>
        <taxon>Bacteria</taxon>
        <taxon>Pseudomonadati</taxon>
        <taxon>Pseudomonadota</taxon>
        <taxon>Betaproteobacteria</taxon>
        <taxon>Burkholderiales</taxon>
        <taxon>Burkholderiaceae</taxon>
        <taxon>Cupriavidus</taxon>
    </lineage>
</organism>
<dbReference type="EMBL" id="CP032519">
    <property type="protein sequence ID" value="QEZ45695.1"/>
    <property type="molecule type" value="Genomic_DNA"/>
</dbReference>
<reference evidence="2 3" key="1">
    <citation type="submission" date="2018-09" db="EMBL/GenBank/DDBJ databases">
        <title>Complete genome sequence of Cupriavidus oxalaticus T2, a bacterium capable of phenol tolerance and degradation.</title>
        <authorList>
            <person name="Yan J."/>
        </authorList>
    </citation>
    <scope>NUCLEOTIDE SEQUENCE [LARGE SCALE GENOMIC DNA]</scope>
    <source>
        <strain evidence="2 3">T2</strain>
    </source>
</reference>
<dbReference type="InterPro" id="IPR027417">
    <property type="entry name" value="P-loop_NTPase"/>
</dbReference>
<gene>
    <name evidence="2" type="ORF">D2917_15320</name>
</gene>
<dbReference type="Proteomes" id="UP000325743">
    <property type="component" value="Chromosome 2"/>
</dbReference>
<dbReference type="SMART" id="SM00382">
    <property type="entry name" value="AAA"/>
    <property type="match status" value="1"/>
</dbReference>
<protein>
    <recommendedName>
        <fullName evidence="1">AAA+ ATPase domain-containing protein</fullName>
    </recommendedName>
</protein>
<dbReference type="AlphaFoldDB" id="A0A5P3VIF4"/>
<dbReference type="InterPro" id="IPR003593">
    <property type="entry name" value="AAA+_ATPase"/>
</dbReference>
<accession>A0A5P3VIF4</accession>
<proteinExistence type="predicted"/>
<dbReference type="SUPFAM" id="SSF52540">
    <property type="entry name" value="P-loop containing nucleoside triphosphate hydrolases"/>
    <property type="match status" value="1"/>
</dbReference>
<dbReference type="Pfam" id="PF13481">
    <property type="entry name" value="AAA_25"/>
    <property type="match status" value="1"/>
</dbReference>
<name>A0A5P3VIF4_9BURK</name>
<sequence>MVARAAALCVHAAPDGGAMMTTQAERAQREAEARQARARQANGYDAGMNGHAHQSIAVMRQIGEIEMREIKWLWPSWLARGKFTLLAGQPGAGKTTICLSLAATLTRGGTWPDGSKIDAAGHAVLWTAEDDIADTVVPRLRAMGADPARMKILQGVRLPDGHFAPFDPATDVPLLAEALGGLPYRVDLLILDPIISAISGDAHRVNDVRRNLQPLIDLGMSHGCTIIGISHFSKNSKGNLPAERVIGSQAFVAVARMVLLAAYDEESQRGILARGKSNIGRPVGGMSYSIRESATPSGIAATVIDWREYMQGTPGDLLADTEGDDGEERGAMSDAMEFLRALLESGPKPAKQIEAEARSAGHSWRTIQRAKARLKIEARAFSDGGRRVWKWGLPC</sequence>
<feature type="domain" description="AAA+ ATPase" evidence="1">
    <location>
        <begin position="80"/>
        <end position="256"/>
    </location>
</feature>